<organism evidence="11 12">
    <name type="scientific">Piscinibacter sakaiensis</name>
    <name type="common">Ideonella sakaiensis</name>
    <dbReference type="NCBI Taxonomy" id="1547922"/>
    <lineage>
        <taxon>Bacteria</taxon>
        <taxon>Pseudomonadati</taxon>
        <taxon>Pseudomonadota</taxon>
        <taxon>Betaproteobacteria</taxon>
        <taxon>Burkholderiales</taxon>
        <taxon>Sphaerotilaceae</taxon>
        <taxon>Piscinibacter</taxon>
    </lineage>
</organism>
<dbReference type="FunFam" id="3.40.50.20:FF:000010">
    <property type="entry name" value="Propionyl-CoA carboxylase subunit alpha"/>
    <property type="match status" value="1"/>
</dbReference>
<dbReference type="InterPro" id="IPR000089">
    <property type="entry name" value="Biotin_lipoyl"/>
</dbReference>
<dbReference type="Gene3D" id="2.40.50.100">
    <property type="match status" value="1"/>
</dbReference>
<protein>
    <submittedName>
        <fullName evidence="11">Methylcrotonyl-CoA carboxylase, biotin-containing subunit</fullName>
        <ecNumber evidence="11">6.4.1.4</ecNumber>
    </submittedName>
</protein>
<comment type="cofactor">
    <cofactor evidence="1">
        <name>biotin</name>
        <dbReference type="ChEBI" id="CHEBI:57586"/>
    </cofactor>
</comment>
<dbReference type="RefSeq" id="WP_054019868.1">
    <property type="nucleotide sequence ID" value="NZ_BBYR01000029.1"/>
</dbReference>
<dbReference type="PROSITE" id="PS00866">
    <property type="entry name" value="CPSASE_1"/>
    <property type="match status" value="1"/>
</dbReference>
<dbReference type="PROSITE" id="PS00867">
    <property type="entry name" value="CPSASE_2"/>
    <property type="match status" value="1"/>
</dbReference>
<dbReference type="PROSITE" id="PS50975">
    <property type="entry name" value="ATP_GRASP"/>
    <property type="match status" value="1"/>
</dbReference>
<evidence type="ECO:0000259" key="9">
    <source>
        <dbReference type="PROSITE" id="PS50975"/>
    </source>
</evidence>
<dbReference type="Pfam" id="PF00289">
    <property type="entry name" value="Biotin_carb_N"/>
    <property type="match status" value="1"/>
</dbReference>
<evidence type="ECO:0000256" key="4">
    <source>
        <dbReference type="ARBA" id="ARBA00022840"/>
    </source>
</evidence>
<dbReference type="InterPro" id="IPR048429">
    <property type="entry name" value="MCC_alpha_BT"/>
</dbReference>
<accession>A0A0K8NZM9</accession>
<dbReference type="PANTHER" id="PTHR18866:SF33">
    <property type="entry name" value="METHYLCROTONOYL-COA CARBOXYLASE SUBUNIT ALPHA, MITOCHONDRIAL-RELATED"/>
    <property type="match status" value="1"/>
</dbReference>
<dbReference type="Pfam" id="PF21139">
    <property type="entry name" value="BT_MCC_alpha"/>
    <property type="match status" value="1"/>
</dbReference>
<dbReference type="SUPFAM" id="SSF51230">
    <property type="entry name" value="Single hybrid motif"/>
    <property type="match status" value="1"/>
</dbReference>
<dbReference type="EC" id="6.4.1.4" evidence="11"/>
<dbReference type="InterPro" id="IPR011053">
    <property type="entry name" value="Single_hybrid_motif"/>
</dbReference>
<comment type="caution">
    <text evidence="11">The sequence shown here is derived from an EMBL/GenBank/DDBJ whole genome shotgun (WGS) entry which is preliminary data.</text>
</comment>
<evidence type="ECO:0000313" key="11">
    <source>
        <dbReference type="EMBL" id="GAP35833.1"/>
    </source>
</evidence>
<dbReference type="SMART" id="SM00878">
    <property type="entry name" value="Biotin_carb_C"/>
    <property type="match status" value="1"/>
</dbReference>
<keyword evidence="2 11" id="KW-0436">Ligase</keyword>
<dbReference type="Proteomes" id="UP000037660">
    <property type="component" value="Unassembled WGS sequence"/>
</dbReference>
<dbReference type="FunFam" id="2.40.50.100:FF:000003">
    <property type="entry name" value="Acetyl-CoA carboxylase biotin carboxyl carrier protein"/>
    <property type="match status" value="1"/>
</dbReference>
<dbReference type="AlphaFoldDB" id="A0A0K8NZM9"/>
<dbReference type="GO" id="GO:0004485">
    <property type="term" value="F:methylcrotonoyl-CoA carboxylase activity"/>
    <property type="evidence" value="ECO:0007669"/>
    <property type="project" value="UniProtKB-EC"/>
</dbReference>
<dbReference type="Pfam" id="PF02785">
    <property type="entry name" value="Biotin_carb_C"/>
    <property type="match status" value="1"/>
</dbReference>
<dbReference type="InterPro" id="IPR005482">
    <property type="entry name" value="Biotin_COase_C"/>
</dbReference>
<keyword evidence="3 7" id="KW-0547">Nucleotide-binding</keyword>
<sequence length="684" mass="72962">MFKKILIANRGEIACRVAATARRLGIRTVAVHSDVDADAAHVAACDEAVHIGGAAPADSYLRADRILEVARATGAEAVHPGYGFLSENEGFAQACADAGLVFIGPPPAAIQAMGLKAESKRLMGAAGVPLVPGYHGANQDPALLQAEADRIGYPVLIKASAGGGGKGMRVVTQAAEFPAALASCRREAQNSFGDDAVLIERYVTRPRHIEIQVFADTHGNLVHLFERDCSVQRRHQKVLEEAPAPGMSAERRRAMGEAAVQAARAVGYVGAGTVEFIAEPQPDGELRFYFMEMNTRLQVEHPVTEAITGVDLVEWQLRVAAGERLPKLQHELAIHGHAIEARLCAEQPDANFLPSIGRLEVARWPAHVAFARHPDGPAAAEPAPVRLDAGVGEGDAITPHYDPMIAKLIVWGADRAQALARLDAALAQTHLVGLHSNVAFLRRVVASRSFAQADLDTALIERERAVLFDAAPPPLPWLAAGVLAHQLAAEQAAEDADPWSRRDGWRMHGAALRRVELELDGRREVLRLQRSHDGRARLALGDEAWTLATEPLGGARHAVRLGGERRVLAVYRHGERWHVFGADGAAVLTEHDPLRHAADGAGGDGRLSAPMPGRLIALLVQPGDAVSRGQPLAVMEAMKMEHTIVAPRDGRVDALLHAVGDQVAEGGELLTLVAAELAGRGDAG</sequence>
<gene>
    <name evidence="11" type="ORF">ISF6_1606</name>
</gene>
<keyword evidence="6" id="KW-0092">Biotin</keyword>
<dbReference type="PROSITE" id="PS00188">
    <property type="entry name" value="BIOTIN"/>
    <property type="match status" value="1"/>
</dbReference>
<evidence type="ECO:0000256" key="6">
    <source>
        <dbReference type="ARBA" id="ARBA00023267"/>
    </source>
</evidence>
<proteinExistence type="predicted"/>
<name>A0A0K8NZM9_PISS1</name>
<evidence type="ECO:0000256" key="7">
    <source>
        <dbReference type="PROSITE-ProRule" id="PRU00409"/>
    </source>
</evidence>
<dbReference type="InterPro" id="IPR011761">
    <property type="entry name" value="ATP-grasp"/>
</dbReference>
<dbReference type="PANTHER" id="PTHR18866">
    <property type="entry name" value="CARBOXYLASE:PYRUVATE/ACETYL-COA/PROPIONYL-COA CARBOXYLASE"/>
    <property type="match status" value="1"/>
</dbReference>
<reference evidence="12" key="1">
    <citation type="submission" date="2015-07" db="EMBL/GenBank/DDBJ databases">
        <title>Discovery of a poly(ethylene terephthalate assimilation.</title>
        <authorList>
            <person name="Yoshida S."/>
            <person name="Hiraga K."/>
            <person name="Takehana T."/>
            <person name="Taniguchi I."/>
            <person name="Yamaji H."/>
            <person name="Maeda Y."/>
            <person name="Toyohara K."/>
            <person name="Miyamoto K."/>
            <person name="Kimura Y."/>
            <person name="Oda K."/>
        </authorList>
    </citation>
    <scope>NUCLEOTIDE SEQUENCE [LARGE SCALE GENOMIC DNA]</scope>
    <source>
        <strain evidence="12">NBRC 110686 / TISTR 2288 / 201-F6</strain>
    </source>
</reference>
<evidence type="ECO:0000256" key="2">
    <source>
        <dbReference type="ARBA" id="ARBA00022598"/>
    </source>
</evidence>
<dbReference type="InterPro" id="IPR011054">
    <property type="entry name" value="Rudment_hybrid_motif"/>
</dbReference>
<evidence type="ECO:0000256" key="1">
    <source>
        <dbReference type="ARBA" id="ARBA00001953"/>
    </source>
</evidence>
<evidence type="ECO:0000256" key="3">
    <source>
        <dbReference type="ARBA" id="ARBA00022741"/>
    </source>
</evidence>
<dbReference type="Gene3D" id="3.30.700.40">
    <property type="match status" value="1"/>
</dbReference>
<dbReference type="InterPro" id="IPR005479">
    <property type="entry name" value="CPAse_ATP-bd"/>
</dbReference>
<dbReference type="EMBL" id="BBYR01000029">
    <property type="protein sequence ID" value="GAP35833.1"/>
    <property type="molecule type" value="Genomic_DNA"/>
</dbReference>
<dbReference type="InterPro" id="IPR011764">
    <property type="entry name" value="Biotin_carboxylation_dom"/>
</dbReference>
<evidence type="ECO:0000259" key="10">
    <source>
        <dbReference type="PROSITE" id="PS50979"/>
    </source>
</evidence>
<evidence type="ECO:0000256" key="5">
    <source>
        <dbReference type="ARBA" id="ARBA00022946"/>
    </source>
</evidence>
<dbReference type="SUPFAM" id="SSF52440">
    <property type="entry name" value="PreATP-grasp domain"/>
    <property type="match status" value="1"/>
</dbReference>
<dbReference type="PROSITE" id="PS50968">
    <property type="entry name" value="BIOTINYL_LIPOYL"/>
    <property type="match status" value="1"/>
</dbReference>
<keyword evidence="4 7" id="KW-0067">ATP-binding</keyword>
<dbReference type="Pfam" id="PF02786">
    <property type="entry name" value="CPSase_L_D2"/>
    <property type="match status" value="1"/>
</dbReference>
<evidence type="ECO:0000313" key="12">
    <source>
        <dbReference type="Proteomes" id="UP000037660"/>
    </source>
</evidence>
<feature type="domain" description="ATP-grasp" evidence="9">
    <location>
        <begin position="120"/>
        <end position="321"/>
    </location>
</feature>
<dbReference type="CDD" id="cd06850">
    <property type="entry name" value="biotinyl_domain"/>
    <property type="match status" value="1"/>
</dbReference>
<dbReference type="InterPro" id="IPR050856">
    <property type="entry name" value="Biotin_carboxylase_complex"/>
</dbReference>
<dbReference type="FunFam" id="3.30.1490.20:FF:000003">
    <property type="entry name" value="acetyl-CoA carboxylase isoform X1"/>
    <property type="match status" value="1"/>
</dbReference>
<dbReference type="InterPro" id="IPR001882">
    <property type="entry name" value="Biotin_BS"/>
</dbReference>
<reference evidence="11 12" key="2">
    <citation type="journal article" date="2016" name="Science">
        <title>A bacterium that degrades and assimilates poly(ethylene terephthalate).</title>
        <authorList>
            <person name="Yoshida S."/>
            <person name="Hiraga K."/>
            <person name="Takehana T."/>
            <person name="Taniguchi I."/>
            <person name="Yamaji H."/>
            <person name="Maeda Y."/>
            <person name="Toyohara K."/>
            <person name="Miyamoto K."/>
            <person name="Kimura Y."/>
            <person name="Oda K."/>
        </authorList>
    </citation>
    <scope>NUCLEOTIDE SEQUENCE [LARGE SCALE GENOMIC DNA]</scope>
    <source>
        <strain evidence="12">NBRC 110686 / TISTR 2288 / 201-F6</strain>
    </source>
</reference>
<feature type="domain" description="Lipoyl-binding" evidence="8">
    <location>
        <begin position="596"/>
        <end position="673"/>
    </location>
</feature>
<feature type="domain" description="Biotin carboxylation" evidence="10">
    <location>
        <begin position="1"/>
        <end position="465"/>
    </location>
</feature>
<dbReference type="Gene3D" id="3.30.470.20">
    <property type="entry name" value="ATP-grasp fold, B domain"/>
    <property type="match status" value="1"/>
</dbReference>
<dbReference type="FunFam" id="3.30.470.20:FF:000028">
    <property type="entry name" value="Methylcrotonoyl-CoA carboxylase subunit alpha, mitochondrial"/>
    <property type="match status" value="1"/>
</dbReference>
<dbReference type="GO" id="GO:0005524">
    <property type="term" value="F:ATP binding"/>
    <property type="evidence" value="ECO:0007669"/>
    <property type="project" value="UniProtKB-UniRule"/>
</dbReference>
<dbReference type="OrthoDB" id="9803706at2"/>
<dbReference type="Pfam" id="PF00364">
    <property type="entry name" value="Biotin_lipoyl"/>
    <property type="match status" value="1"/>
</dbReference>
<dbReference type="SUPFAM" id="SSF56059">
    <property type="entry name" value="Glutathione synthetase ATP-binding domain-like"/>
    <property type="match status" value="1"/>
</dbReference>
<keyword evidence="12" id="KW-1185">Reference proteome</keyword>
<dbReference type="InterPro" id="IPR005481">
    <property type="entry name" value="BC-like_N"/>
</dbReference>
<dbReference type="SUPFAM" id="SSF51246">
    <property type="entry name" value="Rudiment single hybrid motif"/>
    <property type="match status" value="1"/>
</dbReference>
<dbReference type="STRING" id="1547922.ISF6_1606"/>
<keyword evidence="5" id="KW-0809">Transit peptide</keyword>
<dbReference type="InterPro" id="IPR016185">
    <property type="entry name" value="PreATP-grasp_dom_sf"/>
</dbReference>
<evidence type="ECO:0000259" key="8">
    <source>
        <dbReference type="PROSITE" id="PS50968"/>
    </source>
</evidence>
<dbReference type="PROSITE" id="PS50979">
    <property type="entry name" value="BC"/>
    <property type="match status" value="1"/>
</dbReference>
<dbReference type="GO" id="GO:0046872">
    <property type="term" value="F:metal ion binding"/>
    <property type="evidence" value="ECO:0007669"/>
    <property type="project" value="InterPro"/>
</dbReference>